<dbReference type="SUPFAM" id="SSF51395">
    <property type="entry name" value="FMN-linked oxidoreductases"/>
    <property type="match status" value="1"/>
</dbReference>
<dbReference type="GO" id="GO:0016491">
    <property type="term" value="F:oxidoreductase activity"/>
    <property type="evidence" value="ECO:0007669"/>
    <property type="project" value="InterPro"/>
</dbReference>
<dbReference type="OMA" id="VWGADRI"/>
<evidence type="ECO:0000313" key="2">
    <source>
        <dbReference type="EMBL" id="KXN72029.1"/>
    </source>
</evidence>
<reference evidence="2 3" key="1">
    <citation type="journal article" date="2015" name="Genome Biol. Evol.">
        <title>Phylogenomic analyses indicate that early fungi evolved digesting cell walls of algal ancestors of land plants.</title>
        <authorList>
            <person name="Chang Y."/>
            <person name="Wang S."/>
            <person name="Sekimoto S."/>
            <person name="Aerts A.L."/>
            <person name="Choi C."/>
            <person name="Clum A."/>
            <person name="LaButti K.M."/>
            <person name="Lindquist E.A."/>
            <person name="Yee Ngan C."/>
            <person name="Ohm R.A."/>
            <person name="Salamov A.A."/>
            <person name="Grigoriev I.V."/>
            <person name="Spatafora J.W."/>
            <person name="Berbee M.L."/>
        </authorList>
    </citation>
    <scope>NUCLEOTIDE SEQUENCE [LARGE SCALE GENOMIC DNA]</scope>
    <source>
        <strain evidence="2 3">NRRL 28638</strain>
    </source>
</reference>
<dbReference type="AlphaFoldDB" id="A0A137PAI5"/>
<dbReference type="Gene3D" id="3.20.20.70">
    <property type="entry name" value="Aldolase class I"/>
    <property type="match status" value="1"/>
</dbReference>
<feature type="domain" description="NADH:flavin oxidoreductase/NADH oxidase N-terminal" evidence="1">
    <location>
        <begin position="3"/>
        <end position="331"/>
    </location>
</feature>
<dbReference type="InterPro" id="IPR001155">
    <property type="entry name" value="OxRdtase_FMN_N"/>
</dbReference>
<keyword evidence="3" id="KW-1185">Reference proteome</keyword>
<protein>
    <submittedName>
        <fullName evidence="2">FMN-linked oxidoreductase</fullName>
    </submittedName>
</protein>
<sequence length="357" mass="39850">LQQPLQLGKLTLKNSVFMASLTRNRGVIPHEVNADYYSQRAGAGIIFTEGILIEPQGTEWPSTPGLWSKKQVEGWKNVTDAVHAKGGVIFAQLWHLGRTAHTLHNQGIPPPAPSAIPAKGGKFRLLKGEPGYSVPEPIEDPKQYVQLFKKAAENAKLAGFDGVEIHASNGYLPHQFLESHSNDRTDEYGGSIENRSRFTLEIFDALKEVYPTKQIGIKLSPSGGANDMGEDSVEKVTELYSYLIKELDSRDIGYFQLTRYVPYLDTDNRGTETDIQIFRPLIKNALLIANLEFNAEDGNNYVAEGKADAISYGRSFIINPDLPQRFFNGIPINQEFDYATFYNYPEGKPQLGYSDYP</sequence>
<accession>A0A137PAI5</accession>
<dbReference type="Proteomes" id="UP000070444">
    <property type="component" value="Unassembled WGS sequence"/>
</dbReference>
<evidence type="ECO:0000313" key="3">
    <source>
        <dbReference type="Proteomes" id="UP000070444"/>
    </source>
</evidence>
<gene>
    <name evidence="2" type="ORF">CONCODRAFT_28151</name>
</gene>
<dbReference type="PANTHER" id="PTHR22893:SF91">
    <property type="entry name" value="NADPH DEHYDROGENASE 2-RELATED"/>
    <property type="match status" value="1"/>
</dbReference>
<evidence type="ECO:0000259" key="1">
    <source>
        <dbReference type="Pfam" id="PF00724"/>
    </source>
</evidence>
<name>A0A137PAI5_CONC2</name>
<dbReference type="GO" id="GO:0010181">
    <property type="term" value="F:FMN binding"/>
    <property type="evidence" value="ECO:0007669"/>
    <property type="project" value="InterPro"/>
</dbReference>
<dbReference type="CDD" id="cd02933">
    <property type="entry name" value="OYE_like_FMN"/>
    <property type="match status" value="1"/>
</dbReference>
<dbReference type="OrthoDB" id="276546at2759"/>
<proteinExistence type="predicted"/>
<feature type="non-terminal residue" evidence="2">
    <location>
        <position position="357"/>
    </location>
</feature>
<dbReference type="PANTHER" id="PTHR22893">
    <property type="entry name" value="NADH OXIDOREDUCTASE-RELATED"/>
    <property type="match status" value="1"/>
</dbReference>
<organism evidence="2 3">
    <name type="scientific">Conidiobolus coronatus (strain ATCC 28846 / CBS 209.66 / NRRL 28638)</name>
    <name type="common">Delacroixia coronata</name>
    <dbReference type="NCBI Taxonomy" id="796925"/>
    <lineage>
        <taxon>Eukaryota</taxon>
        <taxon>Fungi</taxon>
        <taxon>Fungi incertae sedis</taxon>
        <taxon>Zoopagomycota</taxon>
        <taxon>Entomophthoromycotina</taxon>
        <taxon>Entomophthoromycetes</taxon>
        <taxon>Entomophthorales</taxon>
        <taxon>Ancylistaceae</taxon>
        <taxon>Conidiobolus</taxon>
    </lineage>
</organism>
<dbReference type="Pfam" id="PF00724">
    <property type="entry name" value="Oxidored_FMN"/>
    <property type="match status" value="1"/>
</dbReference>
<dbReference type="EMBL" id="KQ964462">
    <property type="protein sequence ID" value="KXN72029.1"/>
    <property type="molecule type" value="Genomic_DNA"/>
</dbReference>
<feature type="non-terminal residue" evidence="2">
    <location>
        <position position="1"/>
    </location>
</feature>
<dbReference type="InterPro" id="IPR045247">
    <property type="entry name" value="Oye-like"/>
</dbReference>
<dbReference type="InterPro" id="IPR013785">
    <property type="entry name" value="Aldolase_TIM"/>
</dbReference>
<dbReference type="STRING" id="796925.A0A137PAI5"/>